<accession>A0A0P6BFP2</accession>
<sequence length="195" mass="22697">MGGQKKMYNRWKSITEKTRLMNECRQITSLFQTLNFAIKSVADIAFVDNKDSALKEKALIQLFKNLAGNMSDCFKRWRDINSIEKLRERMNNQQKESVLKVLNGLLTTGKTAQIREAINKFRLNRRITEIQRNFLKRLLMSKAGLVVIAFRKIQTLPERKDNSAFLKASRFEKGLATFAERTLKRALGGFRNEFE</sequence>
<name>A0A0P6BFP2_9CRUS</name>
<evidence type="ECO:0000313" key="1">
    <source>
        <dbReference type="EMBL" id="JAN77441.1"/>
    </source>
</evidence>
<dbReference type="EMBL" id="GDIQ01017296">
    <property type="protein sequence ID" value="JAN77441.1"/>
    <property type="molecule type" value="Transcribed_RNA"/>
</dbReference>
<organism evidence="1">
    <name type="scientific">Daphnia magna</name>
    <dbReference type="NCBI Taxonomy" id="35525"/>
    <lineage>
        <taxon>Eukaryota</taxon>
        <taxon>Metazoa</taxon>
        <taxon>Ecdysozoa</taxon>
        <taxon>Arthropoda</taxon>
        <taxon>Crustacea</taxon>
        <taxon>Branchiopoda</taxon>
        <taxon>Diplostraca</taxon>
        <taxon>Cladocera</taxon>
        <taxon>Anomopoda</taxon>
        <taxon>Daphniidae</taxon>
        <taxon>Daphnia</taxon>
    </lineage>
</organism>
<proteinExistence type="predicted"/>
<protein>
    <submittedName>
        <fullName evidence="1">Uncharacterized protein</fullName>
    </submittedName>
</protein>
<reference evidence="1" key="1">
    <citation type="submission" date="2015-10" db="EMBL/GenBank/DDBJ databases">
        <title>EvidentialGene: Evidence-directed Construction of Complete mRNA Transcriptomes without Genomes.</title>
        <authorList>
            <person name="Gilbert D.G."/>
        </authorList>
    </citation>
    <scope>NUCLEOTIDE SEQUENCE</scope>
</reference>
<dbReference type="AlphaFoldDB" id="A0A0P6BFP2"/>